<evidence type="ECO:0000256" key="4">
    <source>
        <dbReference type="ARBA" id="ARBA00022801"/>
    </source>
</evidence>
<dbReference type="Proteomes" id="UP001150259">
    <property type="component" value="Unassembled WGS sequence"/>
</dbReference>
<evidence type="ECO:0000256" key="3">
    <source>
        <dbReference type="ARBA" id="ARBA00022763"/>
    </source>
</evidence>
<evidence type="ECO:0000256" key="9">
    <source>
        <dbReference type="SAM" id="MobiDB-lite"/>
    </source>
</evidence>
<comment type="caution">
    <text evidence="10">The sequence shown here is derived from an EMBL/GenBank/DDBJ whole genome shotgun (WGS) entry which is preliminary data.</text>
</comment>
<keyword evidence="3" id="KW-0227">DNA damage</keyword>
<keyword evidence="5" id="KW-0190">Covalent protein-DNA linkage</keyword>
<keyword evidence="11" id="KW-1185">Reference proteome</keyword>
<dbReference type="EC" id="3.4.-.-" evidence="8"/>
<evidence type="ECO:0000256" key="8">
    <source>
        <dbReference type="RuleBase" id="RU364100"/>
    </source>
</evidence>
<dbReference type="PANTHER" id="PTHR13604">
    <property type="entry name" value="DC12-RELATED"/>
    <property type="match status" value="1"/>
</dbReference>
<name>A0ABT5GLN1_9MICO</name>
<gene>
    <name evidence="10" type="ORF">OO014_16170</name>
</gene>
<protein>
    <recommendedName>
        <fullName evidence="8">Abasic site processing protein</fullName>
        <ecNumber evidence="8">3.4.-.-</ecNumber>
    </recommendedName>
</protein>
<evidence type="ECO:0000256" key="7">
    <source>
        <dbReference type="ARBA" id="ARBA00023239"/>
    </source>
</evidence>
<reference evidence="10 11" key="1">
    <citation type="submission" date="2022-11" db="EMBL/GenBank/DDBJ databases">
        <title>Anaerobic phenanthrene biodegradation by a DNRA strain PheN6.</title>
        <authorList>
            <person name="Zhang Z."/>
        </authorList>
    </citation>
    <scope>NUCLEOTIDE SEQUENCE [LARGE SCALE GENOMIC DNA]</scope>
    <source>
        <strain evidence="10 11">PheN6</strain>
    </source>
</reference>
<keyword evidence="2 8" id="KW-0645">Protease</keyword>
<accession>A0ABT5GLN1</accession>
<evidence type="ECO:0000256" key="1">
    <source>
        <dbReference type="ARBA" id="ARBA00008136"/>
    </source>
</evidence>
<dbReference type="Gene3D" id="3.90.1680.10">
    <property type="entry name" value="SOS response associated peptidase-like"/>
    <property type="match status" value="1"/>
</dbReference>
<feature type="region of interest" description="Disordered" evidence="9">
    <location>
        <begin position="18"/>
        <end position="47"/>
    </location>
</feature>
<dbReference type="InterPro" id="IPR036590">
    <property type="entry name" value="SRAP-like"/>
</dbReference>
<evidence type="ECO:0000313" key="11">
    <source>
        <dbReference type="Proteomes" id="UP001150259"/>
    </source>
</evidence>
<evidence type="ECO:0000256" key="6">
    <source>
        <dbReference type="ARBA" id="ARBA00023125"/>
    </source>
</evidence>
<dbReference type="SUPFAM" id="SSF143081">
    <property type="entry name" value="BB1717-like"/>
    <property type="match status" value="1"/>
</dbReference>
<organism evidence="10 11">
    <name type="scientific">Intrasporangium calvum</name>
    <dbReference type="NCBI Taxonomy" id="53358"/>
    <lineage>
        <taxon>Bacteria</taxon>
        <taxon>Bacillati</taxon>
        <taxon>Actinomycetota</taxon>
        <taxon>Actinomycetes</taxon>
        <taxon>Micrococcales</taxon>
        <taxon>Intrasporangiaceae</taxon>
        <taxon>Intrasporangium</taxon>
    </lineage>
</organism>
<keyword evidence="6" id="KW-0238">DNA-binding</keyword>
<dbReference type="Pfam" id="PF02586">
    <property type="entry name" value="SRAP"/>
    <property type="match status" value="1"/>
</dbReference>
<dbReference type="EMBL" id="JAPFQL010000084">
    <property type="protein sequence ID" value="MDC5698790.1"/>
    <property type="molecule type" value="Genomic_DNA"/>
</dbReference>
<evidence type="ECO:0000313" key="10">
    <source>
        <dbReference type="EMBL" id="MDC5698790.1"/>
    </source>
</evidence>
<dbReference type="PANTHER" id="PTHR13604:SF0">
    <property type="entry name" value="ABASIC SITE PROCESSING PROTEIN HMCES"/>
    <property type="match status" value="1"/>
</dbReference>
<dbReference type="RefSeq" id="WP_272463355.1">
    <property type="nucleotide sequence ID" value="NZ_JAPFQL010000084.1"/>
</dbReference>
<keyword evidence="7" id="KW-0456">Lyase</keyword>
<sequence>MCGRYAASARPDELVEAFDIDEDHSDEPGRSILKNPQRPAPAEPDWNMAPSKQALVVLTRPHKATEEAAPAEATRQLRLLTWGLVPSWAKDVKVGQRMTNARAESVLGKGAFAKAALSRRCIVPADGWYEWQPSPTAVDAKGKPRKQPFFIHRADGDKVGFAGLYEFWRDRDLPDGHPDAWLTTFTIITTAADPGMDRIHDREPLVLEREQWAPWLDPGLQDQDAVRELLEFSAPGRFEAYPVGRAVGATANNGPALLDPVPREELVGVVDPMTGEVIGG</sequence>
<evidence type="ECO:0000256" key="2">
    <source>
        <dbReference type="ARBA" id="ARBA00022670"/>
    </source>
</evidence>
<comment type="similarity">
    <text evidence="1 8">Belongs to the SOS response-associated peptidase family.</text>
</comment>
<keyword evidence="4 8" id="KW-0378">Hydrolase</keyword>
<proteinExistence type="inferred from homology"/>
<dbReference type="InterPro" id="IPR003738">
    <property type="entry name" value="SRAP"/>
</dbReference>
<evidence type="ECO:0000256" key="5">
    <source>
        <dbReference type="ARBA" id="ARBA00023124"/>
    </source>
</evidence>